<dbReference type="PANTHER" id="PTHR31234">
    <property type="entry name" value="LATE EMBRYOGENESIS ABUNDANT (LEA) HYDROXYPROLINE-RICH GLYCOPROTEIN FAMILY"/>
    <property type="match status" value="1"/>
</dbReference>
<dbReference type="GO" id="GO:0005886">
    <property type="term" value="C:plasma membrane"/>
    <property type="evidence" value="ECO:0007669"/>
    <property type="project" value="TreeGrafter"/>
</dbReference>
<dbReference type="OrthoDB" id="20273at2759"/>
<organism evidence="4 5">
    <name type="scientific">Tieghemiomyces parasiticus</name>
    <dbReference type="NCBI Taxonomy" id="78921"/>
    <lineage>
        <taxon>Eukaryota</taxon>
        <taxon>Fungi</taxon>
        <taxon>Fungi incertae sedis</taxon>
        <taxon>Zoopagomycota</taxon>
        <taxon>Kickxellomycotina</taxon>
        <taxon>Dimargaritomycetes</taxon>
        <taxon>Dimargaritales</taxon>
        <taxon>Dimargaritaceae</taxon>
        <taxon>Tieghemiomyces</taxon>
    </lineage>
</organism>
<evidence type="ECO:0000313" key="4">
    <source>
        <dbReference type="EMBL" id="KAJ1927656.1"/>
    </source>
</evidence>
<keyword evidence="3" id="KW-1133">Transmembrane helix</keyword>
<dbReference type="SUPFAM" id="SSF117070">
    <property type="entry name" value="LEA14-like"/>
    <property type="match status" value="1"/>
</dbReference>
<keyword evidence="2 3" id="KW-0472">Membrane</keyword>
<evidence type="ECO:0000256" key="3">
    <source>
        <dbReference type="SAM" id="Phobius"/>
    </source>
</evidence>
<dbReference type="Proteomes" id="UP001150569">
    <property type="component" value="Unassembled WGS sequence"/>
</dbReference>
<reference evidence="4" key="1">
    <citation type="submission" date="2022-07" db="EMBL/GenBank/DDBJ databases">
        <title>Phylogenomic reconstructions and comparative analyses of Kickxellomycotina fungi.</title>
        <authorList>
            <person name="Reynolds N.K."/>
            <person name="Stajich J.E."/>
            <person name="Barry K."/>
            <person name="Grigoriev I.V."/>
            <person name="Crous P."/>
            <person name="Smith M.E."/>
        </authorList>
    </citation>
    <scope>NUCLEOTIDE SEQUENCE</scope>
    <source>
        <strain evidence="4">RSA 861</strain>
    </source>
</reference>
<dbReference type="AlphaFoldDB" id="A0A9W8AHH1"/>
<evidence type="ECO:0000256" key="1">
    <source>
        <dbReference type="ARBA" id="ARBA00004370"/>
    </source>
</evidence>
<dbReference type="EMBL" id="JANBPT010000108">
    <property type="protein sequence ID" value="KAJ1927656.1"/>
    <property type="molecule type" value="Genomic_DNA"/>
</dbReference>
<protein>
    <recommendedName>
        <fullName evidence="6">Late embryogenesis abundant protein LEA-2 subgroup domain-containing protein</fullName>
    </recommendedName>
</protein>
<evidence type="ECO:0000256" key="2">
    <source>
        <dbReference type="ARBA" id="ARBA00023136"/>
    </source>
</evidence>
<dbReference type="GO" id="GO:0098542">
    <property type="term" value="P:defense response to other organism"/>
    <property type="evidence" value="ECO:0007669"/>
    <property type="project" value="InterPro"/>
</dbReference>
<evidence type="ECO:0000313" key="5">
    <source>
        <dbReference type="Proteomes" id="UP001150569"/>
    </source>
</evidence>
<feature type="transmembrane region" description="Helical" evidence="3">
    <location>
        <begin position="45"/>
        <end position="70"/>
    </location>
</feature>
<dbReference type="PANTHER" id="PTHR31234:SF2">
    <property type="entry name" value="OS05G0199100 PROTEIN"/>
    <property type="match status" value="1"/>
</dbReference>
<keyword evidence="3" id="KW-0812">Transmembrane</keyword>
<gene>
    <name evidence="4" type="ORF">IWQ60_002759</name>
</gene>
<name>A0A9W8AHH1_9FUNG</name>
<proteinExistence type="predicted"/>
<comment type="subcellular location">
    <subcellularLocation>
        <location evidence="1">Membrane</location>
    </subcellularLocation>
</comment>
<dbReference type="InterPro" id="IPR044839">
    <property type="entry name" value="NDR1-like"/>
</dbReference>
<accession>A0A9W8AHH1</accession>
<keyword evidence="5" id="KW-1185">Reference proteome</keyword>
<evidence type="ECO:0008006" key="6">
    <source>
        <dbReference type="Google" id="ProtNLM"/>
    </source>
</evidence>
<comment type="caution">
    <text evidence="4">The sequence shown here is derived from an EMBL/GenBank/DDBJ whole genome shotgun (WGS) entry which is preliminary data.</text>
</comment>
<sequence>MHRDIFSRFRRRAPLPTEIPTDTGEKADPSRPQTLCHRRCCCLPVFWWCIIAVVTVLLLVAAALLIFFLLARTPKVEITGIAPPSNGQPRFAVEDSTLYFNFDLIINVDNPNYIGAHIDRVDSVGYWPDLPDVPLGNGTLSDFDIEKRADTVLYFPVGIRYNLAEDPERKVLTGLADKCGFTGGPRKQLTVHYDVNVHFRVLSIAHVSPSFGGDASFDCPIPSIQDLQQLGVDLLGSLFRII</sequence>